<reference evidence="4 5" key="1">
    <citation type="submission" date="2016-01" db="EMBL/GenBank/DDBJ databases">
        <authorList>
            <person name="Brown R."/>
        </authorList>
    </citation>
    <scope>NUCLEOTIDE SEQUENCE [LARGE SCALE GENOMIC DNA]</scope>
    <source>
        <strain evidence="4">Sporomusa sphaeroides DSM 2875</strain>
    </source>
</reference>
<evidence type="ECO:0000313" key="4">
    <source>
        <dbReference type="EMBL" id="CVK20523.1"/>
    </source>
</evidence>
<dbReference type="InterPro" id="IPR029787">
    <property type="entry name" value="Nucleotide_cyclase"/>
</dbReference>
<dbReference type="PANTHER" id="PTHR45228">
    <property type="entry name" value="CYCLIC DI-GMP PHOSPHODIESTERASE TM_0186-RELATED"/>
    <property type="match status" value="1"/>
</dbReference>
<dbReference type="Gene3D" id="3.30.70.270">
    <property type="match status" value="1"/>
</dbReference>
<dbReference type="PROSITE" id="PS50887">
    <property type="entry name" value="GGDEF"/>
    <property type="match status" value="1"/>
</dbReference>
<dbReference type="SUPFAM" id="SSF55785">
    <property type="entry name" value="PYP-like sensor domain (PAS domain)"/>
    <property type="match status" value="1"/>
</dbReference>
<keyword evidence="5" id="KW-1185">Reference proteome</keyword>
<dbReference type="CDD" id="cd00077">
    <property type="entry name" value="HDc"/>
    <property type="match status" value="1"/>
</dbReference>
<dbReference type="InterPro" id="IPR013656">
    <property type="entry name" value="PAS_4"/>
</dbReference>
<sequence length="504" mass="57371">MSFDQLKTVFVVVGFAMLFVCGGFLYYCKKRTLKLITDWRRIKARNSALLRSVRDLLLIVSRKGGIMDFRNISDHPNYLPTTDLAGRMIVEILPDKIARNLLHYIDRAVDNHSIQRYEYRLDHNGNEAHYEAQIIPSGKNEVLIIIRGLTERKQMEEAWEFLSLRDSLTGLHNRRYFEREILRLNTTSASFSGIVVCDIDGLKFINDTLGHPAGDDLIKTVAHLIRSCFRSIDVVARIGGDEFAVIVCDAEPEVVAHASARINKTVAEHNKANNNLPVSVSVGWSIPTETSRKFDALFMEADGLMYREKLRNSEWQKKAVVEAIIAALEVRDYITEGHGERLKDIVVWMAQKVGLSEASCRNLRLFSKFHDIGKVGIPDAILFKPAKLLPEEYSIMQQHCEIGYRIAQAVPELMPIAELILRHHEWWNGGGYPLKLQGEEIPVECRILALADAYDAMTNDRPYHKAMSYEEALQELRRNAGKQFDPVLTELFIALIVNQVDPVI</sequence>
<evidence type="ECO:0000259" key="2">
    <source>
        <dbReference type="PROSITE" id="PS50887"/>
    </source>
</evidence>
<dbReference type="Pfam" id="PF08448">
    <property type="entry name" value="PAS_4"/>
    <property type="match status" value="1"/>
</dbReference>
<keyword evidence="4" id="KW-0378">Hydrolase</keyword>
<proteinExistence type="predicted"/>
<dbReference type="SUPFAM" id="SSF55073">
    <property type="entry name" value="Nucleotide cyclase"/>
    <property type="match status" value="1"/>
</dbReference>
<dbReference type="SMART" id="SM00267">
    <property type="entry name" value="GGDEF"/>
    <property type="match status" value="1"/>
</dbReference>
<dbReference type="EMBL" id="FCOW01000019">
    <property type="protein sequence ID" value="CVK20523.1"/>
    <property type="molecule type" value="Genomic_DNA"/>
</dbReference>
<gene>
    <name evidence="4" type="primary">rpfG_14</name>
    <name evidence="4" type="ORF">SSPH_03191</name>
</gene>
<dbReference type="PROSITE" id="PS51832">
    <property type="entry name" value="HD_GYP"/>
    <property type="match status" value="1"/>
</dbReference>
<dbReference type="EC" id="3.1.4.52" evidence="4"/>
<name>A0ABM9W954_9FIRM</name>
<evidence type="ECO:0000313" key="5">
    <source>
        <dbReference type="Proteomes" id="UP000245702"/>
    </source>
</evidence>
<dbReference type="InterPro" id="IPR003607">
    <property type="entry name" value="HD/PDEase_dom"/>
</dbReference>
<keyword evidence="1" id="KW-0472">Membrane</keyword>
<dbReference type="NCBIfam" id="TIGR00254">
    <property type="entry name" value="GGDEF"/>
    <property type="match status" value="1"/>
</dbReference>
<dbReference type="PANTHER" id="PTHR45228:SF1">
    <property type="entry name" value="CYCLIC DI-GMP PHOSPHODIESTERASE TM_0186"/>
    <property type="match status" value="1"/>
</dbReference>
<dbReference type="Proteomes" id="UP000245702">
    <property type="component" value="Unassembled WGS sequence"/>
</dbReference>
<dbReference type="InterPro" id="IPR035965">
    <property type="entry name" value="PAS-like_dom_sf"/>
</dbReference>
<dbReference type="RefSeq" id="WP_075757467.1">
    <property type="nucleotide sequence ID" value="NZ_CP146991.1"/>
</dbReference>
<dbReference type="GO" id="GO:0071111">
    <property type="term" value="F:cyclic-guanylate-specific phosphodiesterase activity"/>
    <property type="evidence" value="ECO:0007669"/>
    <property type="project" value="UniProtKB-EC"/>
</dbReference>
<dbReference type="InterPro" id="IPR052020">
    <property type="entry name" value="Cyclic_di-GMP/3'3'-cGAMP_PDE"/>
</dbReference>
<protein>
    <submittedName>
        <fullName evidence="4">Cyclic di-GMP phosphodiesterase response regulator RpfG</fullName>
        <ecNumber evidence="4">3.1.4.52</ecNumber>
    </submittedName>
</protein>
<organism evidence="4 5">
    <name type="scientific">Sporomusa sphaeroides DSM 2875</name>
    <dbReference type="NCBI Taxonomy" id="1337886"/>
    <lineage>
        <taxon>Bacteria</taxon>
        <taxon>Bacillati</taxon>
        <taxon>Bacillota</taxon>
        <taxon>Negativicutes</taxon>
        <taxon>Selenomonadales</taxon>
        <taxon>Sporomusaceae</taxon>
        <taxon>Sporomusa</taxon>
    </lineage>
</organism>
<evidence type="ECO:0000256" key="1">
    <source>
        <dbReference type="SAM" id="Phobius"/>
    </source>
</evidence>
<evidence type="ECO:0000259" key="3">
    <source>
        <dbReference type="PROSITE" id="PS51832"/>
    </source>
</evidence>
<dbReference type="InterPro" id="IPR037522">
    <property type="entry name" value="HD_GYP_dom"/>
</dbReference>
<keyword evidence="1" id="KW-1133">Transmembrane helix</keyword>
<comment type="caution">
    <text evidence="4">The sequence shown here is derived from an EMBL/GenBank/DDBJ whole genome shotgun (WGS) entry which is preliminary data.</text>
</comment>
<feature type="domain" description="HD-GYP" evidence="3">
    <location>
        <begin position="313"/>
        <end position="504"/>
    </location>
</feature>
<dbReference type="SUPFAM" id="SSF109604">
    <property type="entry name" value="HD-domain/PDEase-like"/>
    <property type="match status" value="1"/>
</dbReference>
<dbReference type="Gene3D" id="1.10.3210.10">
    <property type="entry name" value="Hypothetical protein af1432"/>
    <property type="match status" value="1"/>
</dbReference>
<keyword evidence="1" id="KW-0812">Transmembrane</keyword>
<dbReference type="InterPro" id="IPR043128">
    <property type="entry name" value="Rev_trsase/Diguanyl_cyclase"/>
</dbReference>
<feature type="transmembrane region" description="Helical" evidence="1">
    <location>
        <begin position="6"/>
        <end position="27"/>
    </location>
</feature>
<dbReference type="Pfam" id="PF13487">
    <property type="entry name" value="HD_5"/>
    <property type="match status" value="1"/>
</dbReference>
<feature type="domain" description="GGDEF" evidence="2">
    <location>
        <begin position="190"/>
        <end position="323"/>
    </location>
</feature>
<dbReference type="Gene3D" id="3.30.450.20">
    <property type="entry name" value="PAS domain"/>
    <property type="match status" value="1"/>
</dbReference>
<dbReference type="Pfam" id="PF00990">
    <property type="entry name" value="GGDEF"/>
    <property type="match status" value="1"/>
</dbReference>
<dbReference type="CDD" id="cd01949">
    <property type="entry name" value="GGDEF"/>
    <property type="match status" value="1"/>
</dbReference>
<dbReference type="InterPro" id="IPR000160">
    <property type="entry name" value="GGDEF_dom"/>
</dbReference>
<accession>A0ABM9W954</accession>